<evidence type="ECO:0000313" key="1">
    <source>
        <dbReference type="EMBL" id="CAD2185715.1"/>
    </source>
</evidence>
<organism evidence="1 2">
    <name type="scientific">Meloidogyne enterolobii</name>
    <name type="common">Root-knot nematode worm</name>
    <name type="synonym">Meloidogyne mayaguensis</name>
    <dbReference type="NCBI Taxonomy" id="390850"/>
    <lineage>
        <taxon>Eukaryota</taxon>
        <taxon>Metazoa</taxon>
        <taxon>Ecdysozoa</taxon>
        <taxon>Nematoda</taxon>
        <taxon>Chromadorea</taxon>
        <taxon>Rhabditida</taxon>
        <taxon>Tylenchina</taxon>
        <taxon>Tylenchomorpha</taxon>
        <taxon>Tylenchoidea</taxon>
        <taxon>Meloidogynidae</taxon>
        <taxon>Meloidogyninae</taxon>
        <taxon>Meloidogyne</taxon>
    </lineage>
</organism>
<dbReference type="Proteomes" id="UP000580250">
    <property type="component" value="Unassembled WGS sequence"/>
</dbReference>
<gene>
    <name evidence="1" type="ORF">MENT_LOCUS38160</name>
</gene>
<dbReference type="OrthoDB" id="5863278at2759"/>
<sequence>MDKRRMYDKRWTILCGPNLKFYNASVIWPWVTHDASCNYVNDL</sequence>
<proteinExistence type="predicted"/>
<dbReference type="EMBL" id="CAJEWN010000557">
    <property type="protein sequence ID" value="CAD2185715.1"/>
    <property type="molecule type" value="Genomic_DNA"/>
</dbReference>
<accession>A0A6V7WFH1</accession>
<name>A0A6V7WFH1_MELEN</name>
<evidence type="ECO:0000313" key="2">
    <source>
        <dbReference type="Proteomes" id="UP000580250"/>
    </source>
</evidence>
<reference evidence="1 2" key="1">
    <citation type="submission" date="2020-08" db="EMBL/GenBank/DDBJ databases">
        <authorList>
            <person name="Koutsovoulos G."/>
            <person name="Danchin GJ E."/>
        </authorList>
    </citation>
    <scope>NUCLEOTIDE SEQUENCE [LARGE SCALE GENOMIC DNA]</scope>
</reference>
<comment type="caution">
    <text evidence="1">The sequence shown here is derived from an EMBL/GenBank/DDBJ whole genome shotgun (WGS) entry which is preliminary data.</text>
</comment>
<protein>
    <submittedName>
        <fullName evidence="1">Uncharacterized protein</fullName>
    </submittedName>
</protein>
<dbReference type="AlphaFoldDB" id="A0A6V7WFH1"/>